<dbReference type="EMBL" id="BPVZ01000062">
    <property type="protein sequence ID" value="GKV23114.1"/>
    <property type="molecule type" value="Genomic_DNA"/>
</dbReference>
<evidence type="ECO:0000313" key="1">
    <source>
        <dbReference type="EMBL" id="GKV23114.1"/>
    </source>
</evidence>
<organism evidence="1 2">
    <name type="scientific">Rubroshorea leprosula</name>
    <dbReference type="NCBI Taxonomy" id="152421"/>
    <lineage>
        <taxon>Eukaryota</taxon>
        <taxon>Viridiplantae</taxon>
        <taxon>Streptophyta</taxon>
        <taxon>Embryophyta</taxon>
        <taxon>Tracheophyta</taxon>
        <taxon>Spermatophyta</taxon>
        <taxon>Magnoliopsida</taxon>
        <taxon>eudicotyledons</taxon>
        <taxon>Gunneridae</taxon>
        <taxon>Pentapetalae</taxon>
        <taxon>rosids</taxon>
        <taxon>malvids</taxon>
        <taxon>Malvales</taxon>
        <taxon>Dipterocarpaceae</taxon>
        <taxon>Rubroshorea</taxon>
    </lineage>
</organism>
<name>A0AAV5KEX7_9ROSI</name>
<sequence>MASLYKFVVVHVPWQLWKMEIQILPVCLMRPEGLVLT</sequence>
<proteinExistence type="predicted"/>
<dbReference type="AlphaFoldDB" id="A0AAV5KEX7"/>
<accession>A0AAV5KEX7</accession>
<evidence type="ECO:0000313" key="2">
    <source>
        <dbReference type="Proteomes" id="UP001054252"/>
    </source>
</evidence>
<gene>
    <name evidence="1" type="ORF">SLEP1_g32888</name>
</gene>
<comment type="caution">
    <text evidence="1">The sequence shown here is derived from an EMBL/GenBank/DDBJ whole genome shotgun (WGS) entry which is preliminary data.</text>
</comment>
<keyword evidence="2" id="KW-1185">Reference proteome</keyword>
<protein>
    <submittedName>
        <fullName evidence="1">Uncharacterized protein</fullName>
    </submittedName>
</protein>
<dbReference type="Proteomes" id="UP001054252">
    <property type="component" value="Unassembled WGS sequence"/>
</dbReference>
<reference evidence="1 2" key="1">
    <citation type="journal article" date="2021" name="Commun. Biol.">
        <title>The genome of Shorea leprosula (Dipterocarpaceae) highlights the ecological relevance of drought in aseasonal tropical rainforests.</title>
        <authorList>
            <person name="Ng K.K.S."/>
            <person name="Kobayashi M.J."/>
            <person name="Fawcett J.A."/>
            <person name="Hatakeyama M."/>
            <person name="Paape T."/>
            <person name="Ng C.H."/>
            <person name="Ang C.C."/>
            <person name="Tnah L.H."/>
            <person name="Lee C.T."/>
            <person name="Nishiyama T."/>
            <person name="Sese J."/>
            <person name="O'Brien M.J."/>
            <person name="Copetti D."/>
            <person name="Mohd Noor M.I."/>
            <person name="Ong R.C."/>
            <person name="Putra M."/>
            <person name="Sireger I.Z."/>
            <person name="Indrioko S."/>
            <person name="Kosugi Y."/>
            <person name="Izuno A."/>
            <person name="Isagi Y."/>
            <person name="Lee S.L."/>
            <person name="Shimizu K.K."/>
        </authorList>
    </citation>
    <scope>NUCLEOTIDE SEQUENCE [LARGE SCALE GENOMIC DNA]</scope>
    <source>
        <strain evidence="1">214</strain>
    </source>
</reference>